<dbReference type="OrthoDB" id="2287922at2759"/>
<proteinExistence type="predicted"/>
<sequence>MPSISTPLQSTSDLRTEINHRPRRHTITRPDSAMALLSDMEDDGDDEEQQQTFDRISNILNSLIQEANDAVHGIEHERVQLLSANANKKGSKTPRVFTSSTIITQPHHHHSPLDSKIPRPKKSRSSIHQRNSSVSSSASSSSNSIFSPVSATSTSATLSRSPSPTLANFKKQLFRHTALRPRSCPVIQPPRRSMTPRSKRNSLVAVSDPIMESFKRLDTSMALVDSLSRDLATQKVKDNNKIILLLLVPLLHIPHSLITMIFDFCSSNSSSMNSSKPTSSFISSLILWACVFAATNLMVDQVSVTPTKKSLIQKVRRMSIPGSFNQNNAKKPTMEKKKPAVASVKRTWIPATVQQQQQQQQQPLPELRRRKSI</sequence>
<keyword evidence="4" id="KW-1185">Reference proteome</keyword>
<dbReference type="Proteomes" id="UP000053815">
    <property type="component" value="Unassembled WGS sequence"/>
</dbReference>
<feature type="region of interest" description="Disordered" evidence="1">
    <location>
        <begin position="322"/>
        <end position="341"/>
    </location>
</feature>
<feature type="region of interest" description="Disordered" evidence="1">
    <location>
        <begin position="100"/>
        <end position="146"/>
    </location>
</feature>
<accession>A0A0C9M7A2</accession>
<gene>
    <name evidence="3" type="ORF">MAM1_0106c05432</name>
</gene>
<protein>
    <submittedName>
        <fullName evidence="3">Uncharacterized protein</fullName>
    </submittedName>
</protein>
<keyword evidence="2" id="KW-0472">Membrane</keyword>
<organism evidence="3">
    <name type="scientific">Mucor ambiguus</name>
    <dbReference type="NCBI Taxonomy" id="91626"/>
    <lineage>
        <taxon>Eukaryota</taxon>
        <taxon>Fungi</taxon>
        <taxon>Fungi incertae sedis</taxon>
        <taxon>Mucoromycota</taxon>
        <taxon>Mucoromycotina</taxon>
        <taxon>Mucoromycetes</taxon>
        <taxon>Mucorales</taxon>
        <taxon>Mucorineae</taxon>
        <taxon>Mucoraceae</taxon>
        <taxon>Mucor</taxon>
    </lineage>
</organism>
<dbReference type="AlphaFoldDB" id="A0A0C9M7A2"/>
<feature type="compositionally biased region" description="Low complexity" evidence="1">
    <location>
        <begin position="131"/>
        <end position="146"/>
    </location>
</feature>
<evidence type="ECO:0000313" key="4">
    <source>
        <dbReference type="Proteomes" id="UP000053815"/>
    </source>
</evidence>
<name>A0A0C9M7A2_9FUNG</name>
<evidence type="ECO:0000256" key="2">
    <source>
        <dbReference type="SAM" id="Phobius"/>
    </source>
</evidence>
<evidence type="ECO:0000313" key="3">
    <source>
        <dbReference type="EMBL" id="GAN05956.1"/>
    </source>
</evidence>
<feature type="region of interest" description="Disordered" evidence="1">
    <location>
        <begin position="180"/>
        <end position="202"/>
    </location>
</feature>
<evidence type="ECO:0000256" key="1">
    <source>
        <dbReference type="SAM" id="MobiDB-lite"/>
    </source>
</evidence>
<feature type="transmembrane region" description="Helical" evidence="2">
    <location>
        <begin position="281"/>
        <end position="299"/>
    </location>
</feature>
<reference evidence="3" key="1">
    <citation type="submission" date="2014-09" db="EMBL/GenBank/DDBJ databases">
        <title>Draft genome sequence of an oleaginous Mucoromycotina fungus Mucor ambiguus NBRC6742.</title>
        <authorList>
            <person name="Takeda I."/>
            <person name="Yamane N."/>
            <person name="Morita T."/>
            <person name="Tamano K."/>
            <person name="Machida M."/>
            <person name="Baker S."/>
            <person name="Koike H."/>
        </authorList>
    </citation>
    <scope>NUCLEOTIDE SEQUENCE</scope>
    <source>
        <strain evidence="3">NBRC 6742</strain>
    </source>
</reference>
<keyword evidence="2" id="KW-0812">Transmembrane</keyword>
<feature type="compositionally biased region" description="Basic residues" evidence="1">
    <location>
        <begin position="118"/>
        <end position="127"/>
    </location>
</feature>
<dbReference type="EMBL" id="DF836395">
    <property type="protein sequence ID" value="GAN05956.1"/>
    <property type="molecule type" value="Genomic_DNA"/>
</dbReference>
<feature type="region of interest" description="Disordered" evidence="1">
    <location>
        <begin position="352"/>
        <end position="373"/>
    </location>
</feature>
<keyword evidence="2" id="KW-1133">Transmembrane helix</keyword>
<feature type="transmembrane region" description="Helical" evidence="2">
    <location>
        <begin position="242"/>
        <end position="261"/>
    </location>
</feature>